<evidence type="ECO:0000256" key="5">
    <source>
        <dbReference type="ARBA" id="ARBA00022917"/>
    </source>
</evidence>
<evidence type="ECO:0000256" key="1">
    <source>
        <dbReference type="ARBA" id="ARBA00008226"/>
    </source>
</evidence>
<proteinExistence type="inferred from homology"/>
<dbReference type="NCBIfam" id="TIGR00211">
    <property type="entry name" value="glyS"/>
    <property type="match status" value="1"/>
</dbReference>
<dbReference type="Proteomes" id="UP000249746">
    <property type="component" value="Unassembled WGS sequence"/>
</dbReference>
<keyword evidence="8" id="KW-0963">Cytoplasm</keyword>
<dbReference type="PANTHER" id="PTHR30075">
    <property type="entry name" value="GLYCYL-TRNA SYNTHETASE"/>
    <property type="match status" value="1"/>
</dbReference>
<dbReference type="RefSeq" id="WP_111230385.1">
    <property type="nucleotide sequence ID" value="NZ_NBIU01000029.1"/>
</dbReference>
<keyword evidence="6 8" id="KW-0030">Aminoacyl-tRNA synthetase</keyword>
<dbReference type="EC" id="6.1.1.14" evidence="8"/>
<dbReference type="PANTHER" id="PTHR30075:SF2">
    <property type="entry name" value="GLYCINE--TRNA LIGASE, CHLOROPLASTIC_MITOCHONDRIAL 2"/>
    <property type="match status" value="1"/>
</dbReference>
<dbReference type="AlphaFoldDB" id="A0A2W6MT11"/>
<gene>
    <name evidence="8" type="primary">glyS</name>
    <name evidence="9" type="ORF">B6S12_08550</name>
</gene>
<comment type="caution">
    <text evidence="9">The sequence shown here is derived from an EMBL/GenBank/DDBJ whole genome shotgun (WGS) entry which is preliminary data.</text>
</comment>
<comment type="subunit">
    <text evidence="8">Tetramer of two alpha and two beta subunits.</text>
</comment>
<dbReference type="GO" id="GO:0004820">
    <property type="term" value="F:glycine-tRNA ligase activity"/>
    <property type="evidence" value="ECO:0007669"/>
    <property type="project" value="UniProtKB-UniRule"/>
</dbReference>
<comment type="similarity">
    <text evidence="1 8">Belongs to the class-II aminoacyl-tRNA synthetase family.</text>
</comment>
<protein>
    <recommendedName>
        <fullName evidence="8">Glycine--tRNA ligase beta subunit</fullName>
        <ecNumber evidence="8">6.1.1.14</ecNumber>
    </recommendedName>
    <alternativeName>
        <fullName evidence="8">Glycyl-tRNA synthetase beta subunit</fullName>
        <shortName evidence="8">GlyRS</shortName>
    </alternativeName>
</protein>
<keyword evidence="4 8" id="KW-0067">ATP-binding</keyword>
<dbReference type="GO" id="GO:0006426">
    <property type="term" value="P:glycyl-tRNA aminoacylation"/>
    <property type="evidence" value="ECO:0007669"/>
    <property type="project" value="UniProtKB-UniRule"/>
</dbReference>
<evidence type="ECO:0000256" key="8">
    <source>
        <dbReference type="HAMAP-Rule" id="MF_00255"/>
    </source>
</evidence>
<evidence type="ECO:0000256" key="3">
    <source>
        <dbReference type="ARBA" id="ARBA00022741"/>
    </source>
</evidence>
<dbReference type="PROSITE" id="PS50861">
    <property type="entry name" value="AA_TRNA_LIGASE_II_GLYAB"/>
    <property type="match status" value="1"/>
</dbReference>
<comment type="subcellular location">
    <subcellularLocation>
        <location evidence="8">Cytoplasm</location>
    </subcellularLocation>
</comment>
<dbReference type="OrthoDB" id="9775440at2"/>
<dbReference type="InterPro" id="IPR015944">
    <property type="entry name" value="Gly-tRNA-synth_bsu"/>
</dbReference>
<evidence type="ECO:0000256" key="7">
    <source>
        <dbReference type="ARBA" id="ARBA00047937"/>
    </source>
</evidence>
<keyword evidence="5 8" id="KW-0648">Protein biosynthesis</keyword>
<dbReference type="InterPro" id="IPR006194">
    <property type="entry name" value="Gly-tRNA-synth_heterodimer"/>
</dbReference>
<evidence type="ECO:0000313" key="10">
    <source>
        <dbReference type="Proteomes" id="UP000249746"/>
    </source>
</evidence>
<keyword evidence="2 8" id="KW-0436">Ligase</keyword>
<dbReference type="GO" id="GO:0005829">
    <property type="term" value="C:cytosol"/>
    <property type="evidence" value="ECO:0007669"/>
    <property type="project" value="TreeGrafter"/>
</dbReference>
<dbReference type="GO" id="GO:0005524">
    <property type="term" value="F:ATP binding"/>
    <property type="evidence" value="ECO:0007669"/>
    <property type="project" value="UniProtKB-UniRule"/>
</dbReference>
<reference evidence="9 10" key="1">
    <citation type="submission" date="2017-03" db="EMBL/GenBank/DDBJ databases">
        <title>Genomic and clinical evidence uncovers the enterohepatic species Helicobacter valdiviensis as a potential human intestinal pathogen.</title>
        <authorList>
            <person name="Fresia P."/>
            <person name="Jara R."/>
            <person name="Sierra R."/>
            <person name="Ferres I."/>
            <person name="Greif G."/>
            <person name="Iraola G."/>
            <person name="Collado L."/>
        </authorList>
    </citation>
    <scope>NUCLEOTIDE SEQUENCE [LARGE SCALE GENOMIC DNA]</scope>
    <source>
        <strain evidence="9 10">WBE14</strain>
    </source>
</reference>
<dbReference type="PRINTS" id="PR01045">
    <property type="entry name" value="TRNASYNTHGB"/>
</dbReference>
<evidence type="ECO:0000256" key="2">
    <source>
        <dbReference type="ARBA" id="ARBA00022598"/>
    </source>
</evidence>
<keyword evidence="3 8" id="KW-0547">Nucleotide-binding</keyword>
<dbReference type="HAMAP" id="MF_00255">
    <property type="entry name" value="Gly_tRNA_synth_beta"/>
    <property type="match status" value="1"/>
</dbReference>
<sequence>MTTSLLLEIGIEEIPAVPFLKELPNIPKKFHALLKQYRLDCEFDFFYTPRRLVILSQNFKKEQEAQILEFFGPPSKIAYDNEGNPTKAALSFFQKCGISKEEATLATKDGKEVLYCKKEAKSLSSFELLEQIVCEFLKSLEFGKTMRWGEEKEAFIRPIRSILALLDDKLVPICAYGVQSKTYTFVHRSISYEPKEVQNLQDYLKTLQENCIILNPKEREEKILKEIKDIEAKNNIKVELDQELLEEIIAITEYPTALFGEFEERFLEIPTPCIITSMKVNQRYFATYKEEALYNGFIVVSNSLAKDFSNIIQGNAKVLRARLEDALFFYHNDLKNGLNPESLKSVTFIEGLGSMWDKTQKEREIVKILSEAFKARLIETYQDFGLVQEILDQASLLSKADLMSEMVYEFTELQGIMGYYYAKAARYDERVAIAIKEQYLPNSEESAMPSNLISALIALSYKLDNLLGLFSIHKIPTGSKDPFALRRAANGIIKIILHFNLNFDLKVILLKLKHLYSEFDITLLENFILERLESTLPFNPSLIRAVLSSKEHDLLLVFLKLNALNSALESQDKNALTQTFKRLSNITKDVDLESSLEIIEEKLTASEEIELFNALKNYQTQEIAKEDYQKRLELLLSFAPILDRFFDKVLVNAPDEIFKNNRKHLIAKIYKEFLEIADIKEISF</sequence>
<name>A0A2W6MT11_9HELI</name>
<evidence type="ECO:0000256" key="4">
    <source>
        <dbReference type="ARBA" id="ARBA00022840"/>
    </source>
</evidence>
<organism evidence="9 10">
    <name type="scientific">Helicobacter valdiviensis</name>
    <dbReference type="NCBI Taxonomy" id="1458358"/>
    <lineage>
        <taxon>Bacteria</taxon>
        <taxon>Pseudomonadati</taxon>
        <taxon>Campylobacterota</taxon>
        <taxon>Epsilonproteobacteria</taxon>
        <taxon>Campylobacterales</taxon>
        <taxon>Helicobacteraceae</taxon>
        <taxon>Helicobacter</taxon>
    </lineage>
</organism>
<evidence type="ECO:0000313" key="9">
    <source>
        <dbReference type="EMBL" id="PZT47552.1"/>
    </source>
</evidence>
<comment type="catalytic activity">
    <reaction evidence="7 8">
        <text>tRNA(Gly) + glycine + ATP = glycyl-tRNA(Gly) + AMP + diphosphate</text>
        <dbReference type="Rhea" id="RHEA:16013"/>
        <dbReference type="Rhea" id="RHEA-COMP:9664"/>
        <dbReference type="Rhea" id="RHEA-COMP:9683"/>
        <dbReference type="ChEBI" id="CHEBI:30616"/>
        <dbReference type="ChEBI" id="CHEBI:33019"/>
        <dbReference type="ChEBI" id="CHEBI:57305"/>
        <dbReference type="ChEBI" id="CHEBI:78442"/>
        <dbReference type="ChEBI" id="CHEBI:78522"/>
        <dbReference type="ChEBI" id="CHEBI:456215"/>
        <dbReference type="EC" id="6.1.1.14"/>
    </reaction>
</comment>
<dbReference type="Pfam" id="PF02092">
    <property type="entry name" value="tRNA_synt_2f"/>
    <property type="match status" value="1"/>
</dbReference>
<dbReference type="EMBL" id="NBIU01000029">
    <property type="protein sequence ID" value="PZT47552.1"/>
    <property type="molecule type" value="Genomic_DNA"/>
</dbReference>
<evidence type="ECO:0000256" key="6">
    <source>
        <dbReference type="ARBA" id="ARBA00023146"/>
    </source>
</evidence>
<accession>A0A2W6MT11</accession>
<keyword evidence="10" id="KW-1185">Reference proteome</keyword>